<evidence type="ECO:0000313" key="1">
    <source>
        <dbReference type="Proteomes" id="UP000035681"/>
    </source>
</evidence>
<evidence type="ECO:0000313" key="2">
    <source>
        <dbReference type="WBParaSite" id="TCONS_00002367.p1"/>
    </source>
</evidence>
<dbReference type="AlphaFoldDB" id="A0AAF5CWJ5"/>
<proteinExistence type="predicted"/>
<organism evidence="1 2">
    <name type="scientific">Strongyloides stercoralis</name>
    <name type="common">Threadworm</name>
    <dbReference type="NCBI Taxonomy" id="6248"/>
    <lineage>
        <taxon>Eukaryota</taxon>
        <taxon>Metazoa</taxon>
        <taxon>Ecdysozoa</taxon>
        <taxon>Nematoda</taxon>
        <taxon>Chromadorea</taxon>
        <taxon>Rhabditida</taxon>
        <taxon>Tylenchina</taxon>
        <taxon>Panagrolaimomorpha</taxon>
        <taxon>Strongyloidoidea</taxon>
        <taxon>Strongyloididae</taxon>
        <taxon>Strongyloides</taxon>
    </lineage>
</organism>
<protein>
    <submittedName>
        <fullName evidence="2">DUF38 domain-containing protein</fullName>
    </submittedName>
</protein>
<name>A0AAF5CWJ5_STRER</name>
<reference evidence="2" key="1">
    <citation type="submission" date="2024-02" db="UniProtKB">
        <authorList>
            <consortium name="WormBaseParasite"/>
        </authorList>
    </citation>
    <scope>IDENTIFICATION</scope>
</reference>
<dbReference type="WBParaSite" id="TCONS_00002367.p1">
    <property type="protein sequence ID" value="TCONS_00002367.p1"/>
    <property type="gene ID" value="XLOC_002220"/>
</dbReference>
<accession>A0AAF5CWJ5</accession>
<dbReference type="Proteomes" id="UP000035681">
    <property type="component" value="Unplaced"/>
</dbReference>
<dbReference type="SUPFAM" id="SSF52047">
    <property type="entry name" value="RNI-like"/>
    <property type="match status" value="1"/>
</dbReference>
<sequence length="513" mass="59522">MEEDNRNSSLFLEKVIDIGLIFHKLKNDYLSSADIFNLCLTSPTISNIISDYSTKMYIDIECDYDSYSFNNPTINGPYPYFIRTEDVGREKNTFKFVFKNPKKKMYIELGVYENEVDITNKIQDYSECFIDSTYSAIQFTSCKSQNFEQFMKTLCSSKSSSITTLEAFPMFYVIEHYLKLNETYTVELKNFTSLSKIKYEMEGIGGVTIFDERIANALVCGLKNRPGASVTLNWRLPHREVNLTQQEEKIKKTFELIFSKCISYGISISLEINVNILKIVGEAYNIHPVNITSLKIYNYTEKNLSIVEYLSSVEKFFEDVTSFTINFSCPCYGKTKYIGLEAFKKMKSVNKMTINFCKIHGTSEENVSIVNNLPINVRYLFLYNFSRYSQAVFESLSIGSPNLKALIIDSNKMNIKYSGTSSYFTLFTKLNALRHDCLQHMVTYPKSLKILVIRCNLENQNCFCGSFIQDNLFFQHHTVFVIGDYYKVHFYHNDFKHLMDYLSFDSELIPTHL</sequence>
<keyword evidence="1" id="KW-1185">Reference proteome</keyword>